<evidence type="ECO:0000256" key="2">
    <source>
        <dbReference type="SAM" id="SignalP"/>
    </source>
</evidence>
<evidence type="ECO:0000313" key="4">
    <source>
        <dbReference type="Proteomes" id="UP000064967"/>
    </source>
</evidence>
<sequence>MAGVVSRTTLSSFVTFAVLSSATAVFVFGCARSKSDEKPDGGAQVDASRGGAAATSNADASSAPAPGELADPLFQQWLVPVIPEEARRARLDTDPALAAYKVEIARSFDGGTPSNAAVQATPLSLQGRQAVLVGDAHPQLFVFDGRKPAPLWTRDRPVAGITPPIGQFALAAGPKGRVAIAVCDPPTSLVALRILDDDGSPFADLQALDFEGPAELSLLYWQKHGWVIAASSVGTTRAQLMTEDGKRTWGTGKNGRDVATRPQTASPVALVADTDDTLMMVQIARASSDMQGHAPRAYAFRYDAQGEPLWKAPLDLGAIKATAAAERAILARTRPGVVTAKLPGGAVMDIRSTGEIERR</sequence>
<feature type="signal peptide" evidence="2">
    <location>
        <begin position="1"/>
        <end position="17"/>
    </location>
</feature>
<gene>
    <name evidence="3" type="ORF">AKJ09_01178</name>
</gene>
<feature type="chain" id="PRO_5005466029" evidence="2">
    <location>
        <begin position="18"/>
        <end position="359"/>
    </location>
</feature>
<proteinExistence type="predicted"/>
<dbReference type="AlphaFoldDB" id="A0A0K1PN24"/>
<dbReference type="Proteomes" id="UP000064967">
    <property type="component" value="Chromosome"/>
</dbReference>
<keyword evidence="4" id="KW-1185">Reference proteome</keyword>
<name>A0A0K1PN24_9BACT</name>
<evidence type="ECO:0000256" key="1">
    <source>
        <dbReference type="SAM" id="MobiDB-lite"/>
    </source>
</evidence>
<dbReference type="InterPro" id="IPR015943">
    <property type="entry name" value="WD40/YVTN_repeat-like_dom_sf"/>
</dbReference>
<accession>A0A0K1PN24</accession>
<organism evidence="3 4">
    <name type="scientific">Labilithrix luteola</name>
    <dbReference type="NCBI Taxonomy" id="1391654"/>
    <lineage>
        <taxon>Bacteria</taxon>
        <taxon>Pseudomonadati</taxon>
        <taxon>Myxococcota</taxon>
        <taxon>Polyangia</taxon>
        <taxon>Polyangiales</taxon>
        <taxon>Labilitrichaceae</taxon>
        <taxon>Labilithrix</taxon>
    </lineage>
</organism>
<dbReference type="PROSITE" id="PS51257">
    <property type="entry name" value="PROKAR_LIPOPROTEIN"/>
    <property type="match status" value="1"/>
</dbReference>
<evidence type="ECO:0000313" key="3">
    <source>
        <dbReference type="EMBL" id="AKU94514.1"/>
    </source>
</evidence>
<dbReference type="EMBL" id="CP012333">
    <property type="protein sequence ID" value="AKU94514.1"/>
    <property type="molecule type" value="Genomic_DNA"/>
</dbReference>
<feature type="region of interest" description="Disordered" evidence="1">
    <location>
        <begin position="34"/>
        <end position="66"/>
    </location>
</feature>
<reference evidence="3 4" key="1">
    <citation type="submission" date="2015-08" db="EMBL/GenBank/DDBJ databases">
        <authorList>
            <person name="Babu N.S."/>
            <person name="Beckwith C.J."/>
            <person name="Beseler K.G."/>
            <person name="Brison A."/>
            <person name="Carone J.V."/>
            <person name="Caskin T.P."/>
            <person name="Diamond M."/>
            <person name="Durham M.E."/>
            <person name="Foxe J.M."/>
            <person name="Go M."/>
            <person name="Henderson B.A."/>
            <person name="Jones I.B."/>
            <person name="McGettigan J.A."/>
            <person name="Micheletti S.J."/>
            <person name="Nasrallah M.E."/>
            <person name="Ortiz D."/>
            <person name="Piller C.R."/>
            <person name="Privatt S.R."/>
            <person name="Schneider S.L."/>
            <person name="Sharp S."/>
            <person name="Smith T.C."/>
            <person name="Stanton J.D."/>
            <person name="Ullery H.E."/>
            <person name="Wilson R.J."/>
            <person name="Serrano M.G."/>
            <person name="Buck G."/>
            <person name="Lee V."/>
            <person name="Wang Y."/>
            <person name="Carvalho R."/>
            <person name="Voegtly L."/>
            <person name="Shi R."/>
            <person name="Duckworth R."/>
            <person name="Johnson A."/>
            <person name="Loviza R."/>
            <person name="Walstead R."/>
            <person name="Shah Z."/>
            <person name="Kiflezghi M."/>
            <person name="Wade K."/>
            <person name="Ball S.L."/>
            <person name="Bradley K.W."/>
            <person name="Asai D.J."/>
            <person name="Bowman C.A."/>
            <person name="Russell D.A."/>
            <person name="Pope W.H."/>
            <person name="Jacobs-Sera D."/>
            <person name="Hendrix R.W."/>
            <person name="Hatfull G.F."/>
        </authorList>
    </citation>
    <scope>NUCLEOTIDE SEQUENCE [LARGE SCALE GENOMIC DNA]</scope>
    <source>
        <strain evidence="3 4">DSM 27648</strain>
    </source>
</reference>
<dbReference type="KEGG" id="llu:AKJ09_01178"/>
<keyword evidence="2" id="KW-0732">Signal</keyword>
<feature type="compositionally biased region" description="Low complexity" evidence="1">
    <location>
        <begin position="52"/>
        <end position="65"/>
    </location>
</feature>
<dbReference type="SUPFAM" id="SSF50998">
    <property type="entry name" value="Quinoprotein alcohol dehydrogenase-like"/>
    <property type="match status" value="1"/>
</dbReference>
<dbReference type="RefSeq" id="WP_205633606.1">
    <property type="nucleotide sequence ID" value="NZ_CP012333.1"/>
</dbReference>
<protein>
    <submittedName>
        <fullName evidence="3">Uncharacterized protein</fullName>
    </submittedName>
</protein>
<dbReference type="InterPro" id="IPR011047">
    <property type="entry name" value="Quinoprotein_ADH-like_sf"/>
</dbReference>
<dbReference type="Gene3D" id="2.130.10.10">
    <property type="entry name" value="YVTN repeat-like/Quinoprotein amine dehydrogenase"/>
    <property type="match status" value="1"/>
</dbReference>